<keyword evidence="2" id="KW-1185">Reference proteome</keyword>
<evidence type="ECO:0000313" key="1">
    <source>
        <dbReference type="EMBL" id="WRP13754.1"/>
    </source>
</evidence>
<name>A0ABZ1BM46_9FIRM</name>
<proteinExistence type="predicted"/>
<evidence type="ECO:0000313" key="2">
    <source>
        <dbReference type="Proteomes" id="UP001333102"/>
    </source>
</evidence>
<evidence type="ECO:0008006" key="3">
    <source>
        <dbReference type="Google" id="ProtNLM"/>
    </source>
</evidence>
<organism evidence="1 2">
    <name type="scientific">Geochorda subterranea</name>
    <dbReference type="NCBI Taxonomy" id="3109564"/>
    <lineage>
        <taxon>Bacteria</taxon>
        <taxon>Bacillati</taxon>
        <taxon>Bacillota</taxon>
        <taxon>Limnochordia</taxon>
        <taxon>Limnochordales</taxon>
        <taxon>Geochordaceae</taxon>
        <taxon>Geochorda</taxon>
    </lineage>
</organism>
<dbReference type="EMBL" id="CP141614">
    <property type="protein sequence ID" value="WRP13754.1"/>
    <property type="molecule type" value="Genomic_DNA"/>
</dbReference>
<accession>A0ABZ1BM46</accession>
<protein>
    <recommendedName>
        <fullName evidence="3">DUF5655 domain-containing protein</fullName>
    </recommendedName>
</protein>
<dbReference type="Proteomes" id="UP001333102">
    <property type="component" value="Chromosome"/>
</dbReference>
<sequence>MTVAELIGQFSGVTQPVVEELCWAWQARRGTVRAGDKELLFKRGPLTLLRAWRSKRPAGRLLYLPVYNEWLVFTKYAALTEAAMERLASAHVGWRRPPEQRAEYHWVVPLPFSTRWIPLIVDAAWGRDDALPAA</sequence>
<reference evidence="2" key="1">
    <citation type="submission" date="2023-12" db="EMBL/GenBank/DDBJ databases">
        <title>Novel isolates from deep terrestrial aquifers shed light on the physiology and ecology of the class Limnochordia.</title>
        <authorList>
            <person name="Karnachuk O.V."/>
            <person name="Lukina A.P."/>
            <person name="Avakyan M.R."/>
            <person name="Kadnikov V."/>
            <person name="Begmatov S."/>
            <person name="Beletsky A.V."/>
            <person name="Mardanov A.V."/>
            <person name="Ravin N.V."/>
        </authorList>
    </citation>
    <scope>NUCLEOTIDE SEQUENCE [LARGE SCALE GENOMIC DNA]</scope>
    <source>
        <strain evidence="2">LN</strain>
    </source>
</reference>
<gene>
    <name evidence="1" type="ORF">VLY81_09925</name>
</gene>
<dbReference type="RefSeq" id="WP_324667999.1">
    <property type="nucleotide sequence ID" value="NZ_CP141614.1"/>
</dbReference>